<keyword evidence="1" id="KW-0472">Membrane</keyword>
<keyword evidence="1" id="KW-1133">Transmembrane helix</keyword>
<dbReference type="SMART" id="SM00327">
    <property type="entry name" value="VWA"/>
    <property type="match status" value="1"/>
</dbReference>
<proteinExistence type="predicted"/>
<reference evidence="3" key="1">
    <citation type="journal article" date="2022" name="Nat. Microbiol.">
        <title>Unique mobile elements and scalable gene flow at the prokaryote-eukaryote boundary revealed by circularized Asgard archaea genomes.</title>
        <authorList>
            <person name="Wu F."/>
            <person name="Speth D.R."/>
            <person name="Philosof A."/>
            <person name="Cremiere A."/>
            <person name="Narayanan A."/>
            <person name="Barco R.A."/>
            <person name="Connon S.A."/>
            <person name="Amend J.P."/>
            <person name="Antoshechkin I.A."/>
            <person name="Orphan V.J."/>
        </authorList>
    </citation>
    <scope>NUCLEOTIDE SEQUENCE</scope>
    <source>
        <strain evidence="3">PM71</strain>
    </source>
</reference>
<dbReference type="CDD" id="cd00198">
    <property type="entry name" value="vWFA"/>
    <property type="match status" value="1"/>
</dbReference>
<dbReference type="SUPFAM" id="SSF53300">
    <property type="entry name" value="vWA-like"/>
    <property type="match status" value="1"/>
</dbReference>
<dbReference type="InterPro" id="IPR002881">
    <property type="entry name" value="DUF58"/>
</dbReference>
<dbReference type="AlphaFoldDB" id="A0A9Y1BJQ2"/>
<evidence type="ECO:0000313" key="3">
    <source>
        <dbReference type="EMBL" id="UJG40269.1"/>
    </source>
</evidence>
<protein>
    <submittedName>
        <fullName evidence="3">DUF58 domain-containing protein</fullName>
    </submittedName>
</protein>
<accession>A0A9Y1BJQ2</accession>
<gene>
    <name evidence="3" type="ORF">K9W45_10565</name>
</gene>
<dbReference type="EMBL" id="CP084166">
    <property type="protein sequence ID" value="UJG40269.1"/>
    <property type="molecule type" value="Genomic_DNA"/>
</dbReference>
<evidence type="ECO:0000259" key="2">
    <source>
        <dbReference type="PROSITE" id="PS50234"/>
    </source>
</evidence>
<dbReference type="Gene3D" id="3.40.50.410">
    <property type="entry name" value="von Willebrand factor, type A domain"/>
    <property type="match status" value="1"/>
</dbReference>
<feature type="transmembrane region" description="Helical" evidence="1">
    <location>
        <begin position="70"/>
        <end position="92"/>
    </location>
</feature>
<dbReference type="InterPro" id="IPR036465">
    <property type="entry name" value="vWFA_dom_sf"/>
</dbReference>
<sequence>MITIFTRRGGYLIFFGIVMISVGFALAGFLALNNILESFGAHPVPETSTEGPQGTGLMDLLHFYLLDSTLIWYFIILGVMLIFSVMLGLPFYRLGANPESIEIKRKVAKAKAFAGDYVYIEVTVRNRSVNQLPHVEIYDAIPEVFDLVLGENFIITQLNPKETVTFGYVVRIPIRGLFNIGPTKVIIKDRMGFYATEGEIKTKTEILVYPSYEDIRKMEMIGKKRRLGVIFGMHRTKVKGMGDDFAGIRQYQTGDPFKFIDWKSVARSGKMMVREFEAEQNIRVIIMIDASASMGAGLPRNTKLEYAIRSAVLLMHLAFEKHDMVGLCVYDDEVRTWIDLTSSRNRLFAFLEALALVKPKGESDLEKAMDYAIKRVRRASYIVILSDLESNPQKIVSAIRQARGRKHQVTVISPFGPWFEIVSQQLSPIEQLIGYAMVEKQMGERYRMFKAIRKFDATTVNVGPDDFLPTIMAQFRRIQRRG</sequence>
<feature type="domain" description="VWFA" evidence="2">
    <location>
        <begin position="283"/>
        <end position="413"/>
    </location>
</feature>
<keyword evidence="1" id="KW-0812">Transmembrane</keyword>
<organism evidence="3">
    <name type="scientific">Candidatus Heimdallarchaeum aukensis</name>
    <dbReference type="NCBI Taxonomy" id="2876573"/>
    <lineage>
        <taxon>Archaea</taxon>
        <taxon>Promethearchaeati</taxon>
        <taxon>Candidatus Heimdallarchaeota</taxon>
        <taxon>Candidatus Heimdallarchaeia (ex Rinke et al. 2021) (nom. nud.)</taxon>
        <taxon>Candidatus Heimdallarchaeales</taxon>
        <taxon>Candidatus Heimdallarchaeaceae</taxon>
        <taxon>Candidatus Heimdallarchaeum</taxon>
    </lineage>
</organism>
<dbReference type="Proteomes" id="UP001201020">
    <property type="component" value="Chromosome"/>
</dbReference>
<dbReference type="InterPro" id="IPR002035">
    <property type="entry name" value="VWF_A"/>
</dbReference>
<dbReference type="Pfam" id="PF01882">
    <property type="entry name" value="DUF58"/>
    <property type="match status" value="1"/>
</dbReference>
<dbReference type="PROSITE" id="PS50234">
    <property type="entry name" value="VWFA"/>
    <property type="match status" value="1"/>
</dbReference>
<evidence type="ECO:0000256" key="1">
    <source>
        <dbReference type="SAM" id="Phobius"/>
    </source>
</evidence>
<feature type="transmembrane region" description="Helical" evidence="1">
    <location>
        <begin position="12"/>
        <end position="32"/>
    </location>
</feature>
<dbReference type="PANTHER" id="PTHR33608:SF3">
    <property type="entry name" value="SLR2013 PROTEIN"/>
    <property type="match status" value="1"/>
</dbReference>
<dbReference type="PANTHER" id="PTHR33608">
    <property type="entry name" value="BLL2464 PROTEIN"/>
    <property type="match status" value="1"/>
</dbReference>
<name>A0A9Y1BJQ2_9ARCH</name>